<evidence type="ECO:0000313" key="7">
    <source>
        <dbReference type="Proteomes" id="UP000217785"/>
    </source>
</evidence>
<dbReference type="GO" id="GO:0003677">
    <property type="term" value="F:DNA binding"/>
    <property type="evidence" value="ECO:0007669"/>
    <property type="project" value="UniProtKB-KW"/>
</dbReference>
<dbReference type="PROSITE" id="PS51078">
    <property type="entry name" value="ICLR_ED"/>
    <property type="match status" value="1"/>
</dbReference>
<dbReference type="InterPro" id="IPR050707">
    <property type="entry name" value="HTH_MetabolicPath_Reg"/>
</dbReference>
<gene>
    <name evidence="6" type="ORF">EFBL_0184</name>
</gene>
<accession>A0A292YBY2</accession>
<dbReference type="Gene3D" id="3.30.450.40">
    <property type="match status" value="1"/>
</dbReference>
<keyword evidence="3" id="KW-0804">Transcription</keyword>
<feature type="domain" description="IclR-ED" evidence="5">
    <location>
        <begin position="74"/>
        <end position="257"/>
    </location>
</feature>
<dbReference type="GO" id="GO:0045892">
    <property type="term" value="P:negative regulation of DNA-templated transcription"/>
    <property type="evidence" value="ECO:0007669"/>
    <property type="project" value="UniProtKB-ARBA"/>
</dbReference>
<keyword evidence="1" id="KW-0805">Transcription regulation</keyword>
<evidence type="ECO:0000259" key="5">
    <source>
        <dbReference type="PROSITE" id="PS51078"/>
    </source>
</evidence>
<evidence type="ECO:0000259" key="4">
    <source>
        <dbReference type="PROSITE" id="PS51077"/>
    </source>
</evidence>
<organism evidence="6 7">
    <name type="scientific">Effusibacillus lacus</name>
    <dbReference type="NCBI Taxonomy" id="1348429"/>
    <lineage>
        <taxon>Bacteria</taxon>
        <taxon>Bacillati</taxon>
        <taxon>Bacillota</taxon>
        <taxon>Bacilli</taxon>
        <taxon>Bacillales</taxon>
        <taxon>Alicyclobacillaceae</taxon>
        <taxon>Effusibacillus</taxon>
    </lineage>
</organism>
<dbReference type="Gene3D" id="1.10.10.10">
    <property type="entry name" value="Winged helix-like DNA-binding domain superfamily/Winged helix DNA-binding domain"/>
    <property type="match status" value="1"/>
</dbReference>
<dbReference type="Pfam" id="PF01614">
    <property type="entry name" value="IclR_C"/>
    <property type="match status" value="1"/>
</dbReference>
<proteinExistence type="predicted"/>
<sequence length="268" mass="30028">MSRNSDRAANSYGNVAHALDVLLTFKHRDEYTLAEISENLKIRKSYLLKLLETLKEKEFIVQDSTTGKYQLGLACLELGNAFEQRLDIRKVTHPHLVELANKTNELVHLGVLDSNVVVLLERIMGEDSSLRLQFHLSLTSPPYSTALGKVLLAFSEEKRVEQYLSTAKLEPYTPHTTVDPNILKLELAQIRQKGYYLSFETFESGISCIAAPVFARNGKIAAAISICAPTIRIMAKERELVQHVLETTGNVSKKLGYNPKNNDGREGI</sequence>
<dbReference type="InterPro" id="IPR029016">
    <property type="entry name" value="GAF-like_dom_sf"/>
</dbReference>
<evidence type="ECO:0000256" key="1">
    <source>
        <dbReference type="ARBA" id="ARBA00023015"/>
    </source>
</evidence>
<dbReference type="OrthoDB" id="9791752at2"/>
<dbReference type="EMBL" id="BDUF01000004">
    <property type="protein sequence ID" value="GAX88572.1"/>
    <property type="molecule type" value="Genomic_DNA"/>
</dbReference>
<dbReference type="InterPro" id="IPR036390">
    <property type="entry name" value="WH_DNA-bd_sf"/>
</dbReference>
<evidence type="ECO:0000256" key="2">
    <source>
        <dbReference type="ARBA" id="ARBA00023125"/>
    </source>
</evidence>
<evidence type="ECO:0000313" key="6">
    <source>
        <dbReference type="EMBL" id="GAX88572.1"/>
    </source>
</evidence>
<dbReference type="AlphaFoldDB" id="A0A292YBY2"/>
<evidence type="ECO:0000256" key="3">
    <source>
        <dbReference type="ARBA" id="ARBA00023163"/>
    </source>
</evidence>
<comment type="caution">
    <text evidence="6">The sequence shown here is derived from an EMBL/GenBank/DDBJ whole genome shotgun (WGS) entry which is preliminary data.</text>
</comment>
<dbReference type="SUPFAM" id="SSF46785">
    <property type="entry name" value="Winged helix' DNA-binding domain"/>
    <property type="match status" value="1"/>
</dbReference>
<dbReference type="Proteomes" id="UP000217785">
    <property type="component" value="Unassembled WGS sequence"/>
</dbReference>
<dbReference type="PROSITE" id="PS51077">
    <property type="entry name" value="HTH_ICLR"/>
    <property type="match status" value="1"/>
</dbReference>
<feature type="domain" description="HTH iclR-type" evidence="4">
    <location>
        <begin position="12"/>
        <end position="73"/>
    </location>
</feature>
<dbReference type="PANTHER" id="PTHR30136:SF35">
    <property type="entry name" value="HTH-TYPE TRANSCRIPTIONAL REGULATOR RV1719"/>
    <property type="match status" value="1"/>
</dbReference>
<dbReference type="SMART" id="SM00346">
    <property type="entry name" value="HTH_ICLR"/>
    <property type="match status" value="1"/>
</dbReference>
<dbReference type="Pfam" id="PF09339">
    <property type="entry name" value="HTH_IclR"/>
    <property type="match status" value="1"/>
</dbReference>
<dbReference type="GO" id="GO:0003700">
    <property type="term" value="F:DNA-binding transcription factor activity"/>
    <property type="evidence" value="ECO:0007669"/>
    <property type="project" value="TreeGrafter"/>
</dbReference>
<dbReference type="InterPro" id="IPR014757">
    <property type="entry name" value="Tscrpt_reg_IclR_C"/>
</dbReference>
<dbReference type="RefSeq" id="WP_096180271.1">
    <property type="nucleotide sequence ID" value="NZ_BDUF01000004.1"/>
</dbReference>
<protein>
    <submittedName>
        <fullName evidence="6">IclR family transcriptional regulator</fullName>
    </submittedName>
</protein>
<keyword evidence="2" id="KW-0238">DNA-binding</keyword>
<dbReference type="PANTHER" id="PTHR30136">
    <property type="entry name" value="HELIX-TURN-HELIX TRANSCRIPTIONAL REGULATOR, ICLR FAMILY"/>
    <property type="match status" value="1"/>
</dbReference>
<dbReference type="SUPFAM" id="SSF55781">
    <property type="entry name" value="GAF domain-like"/>
    <property type="match status" value="1"/>
</dbReference>
<dbReference type="InterPro" id="IPR036388">
    <property type="entry name" value="WH-like_DNA-bd_sf"/>
</dbReference>
<name>A0A292YBY2_9BACL</name>
<dbReference type="InterPro" id="IPR005471">
    <property type="entry name" value="Tscrpt_reg_IclR_N"/>
</dbReference>
<keyword evidence="7" id="KW-1185">Reference proteome</keyword>
<reference evidence="7" key="1">
    <citation type="submission" date="2017-07" db="EMBL/GenBank/DDBJ databases">
        <title>Draft genome sequence of Effusibacillus lacus strain skLN1.</title>
        <authorList>
            <person name="Watanabe M."/>
            <person name="Kojima H."/>
            <person name="Fukui M."/>
        </authorList>
    </citation>
    <scope>NUCLEOTIDE SEQUENCE [LARGE SCALE GENOMIC DNA]</scope>
    <source>
        <strain evidence="7">skLN1</strain>
    </source>
</reference>